<protein>
    <submittedName>
        <fullName evidence="2">Membrane protein</fullName>
    </submittedName>
</protein>
<reference evidence="2 3" key="1">
    <citation type="submission" date="2021-01" db="EMBL/GenBank/DDBJ databases">
        <title>Whole genome shotgun sequence of Plantactinospora endophytica NBRC 110450.</title>
        <authorList>
            <person name="Komaki H."/>
            <person name="Tamura T."/>
        </authorList>
    </citation>
    <scope>NUCLEOTIDE SEQUENCE [LARGE SCALE GENOMIC DNA]</scope>
    <source>
        <strain evidence="2 3">NBRC 110450</strain>
    </source>
</reference>
<accession>A0ABQ4E445</accession>
<keyword evidence="1" id="KW-1133">Transmembrane helix</keyword>
<feature type="transmembrane region" description="Helical" evidence="1">
    <location>
        <begin position="113"/>
        <end position="130"/>
    </location>
</feature>
<organism evidence="2 3">
    <name type="scientific">Plantactinospora endophytica</name>
    <dbReference type="NCBI Taxonomy" id="673535"/>
    <lineage>
        <taxon>Bacteria</taxon>
        <taxon>Bacillati</taxon>
        <taxon>Actinomycetota</taxon>
        <taxon>Actinomycetes</taxon>
        <taxon>Micromonosporales</taxon>
        <taxon>Micromonosporaceae</taxon>
        <taxon>Plantactinospora</taxon>
    </lineage>
</organism>
<dbReference type="PANTHER" id="PTHR41282:SF1">
    <property type="entry name" value="CONSERVED TRANSMEMBRANE PROTEIN-RELATED"/>
    <property type="match status" value="1"/>
</dbReference>
<keyword evidence="3" id="KW-1185">Reference proteome</keyword>
<dbReference type="EMBL" id="BONW01000021">
    <property type="protein sequence ID" value="GIG89470.1"/>
    <property type="molecule type" value="Genomic_DNA"/>
</dbReference>
<dbReference type="Proteomes" id="UP000646749">
    <property type="component" value="Unassembled WGS sequence"/>
</dbReference>
<name>A0ABQ4E445_9ACTN</name>
<feature type="transmembrane region" description="Helical" evidence="1">
    <location>
        <begin position="59"/>
        <end position="81"/>
    </location>
</feature>
<feature type="transmembrane region" description="Helical" evidence="1">
    <location>
        <begin position="173"/>
        <end position="196"/>
    </location>
</feature>
<evidence type="ECO:0000256" key="1">
    <source>
        <dbReference type="SAM" id="Phobius"/>
    </source>
</evidence>
<sequence>MKTSNPVLARLGQAAERERASGYAPAGAYGQPGYGQPYPTDAGYPAAPPTVQPMSIDDVVVKTVTLLGITGLSAALAWVLVPDALVGAAWIGAAVVGLVLGLVISFMRIANPALVVTYAVVEGVFVGMVSKFFESIAGYDGIVLQAVIATFGVFFLMAGLYKAKVIRATPKFIRGVIAATVGIFAVILINFVLTLFGIETGLRSGGPIAIGFSLICIVIASLSFILSFHEVEEGVRMGLPRKYSWTAAFGILVSLVWLYIEILRLLSYFQGDD</sequence>
<comment type="caution">
    <text evidence="2">The sequence shown here is derived from an EMBL/GenBank/DDBJ whole genome shotgun (WGS) entry which is preliminary data.</text>
</comment>
<feature type="transmembrane region" description="Helical" evidence="1">
    <location>
        <begin position="142"/>
        <end position="161"/>
    </location>
</feature>
<dbReference type="InterPro" id="IPR010539">
    <property type="entry name" value="BaxI_1-like"/>
</dbReference>
<keyword evidence="1" id="KW-0812">Transmembrane</keyword>
<dbReference type="PANTHER" id="PTHR41282">
    <property type="entry name" value="CONSERVED TRANSMEMBRANE PROTEIN-RELATED"/>
    <property type="match status" value="1"/>
</dbReference>
<evidence type="ECO:0000313" key="3">
    <source>
        <dbReference type="Proteomes" id="UP000646749"/>
    </source>
</evidence>
<proteinExistence type="predicted"/>
<dbReference type="PIRSF" id="PIRSF009160">
    <property type="entry name" value="UCP009160"/>
    <property type="match status" value="1"/>
</dbReference>
<feature type="transmembrane region" description="Helical" evidence="1">
    <location>
        <begin position="243"/>
        <end position="260"/>
    </location>
</feature>
<dbReference type="RefSeq" id="WP_203867948.1">
    <property type="nucleotide sequence ID" value="NZ_BONW01000021.1"/>
</dbReference>
<gene>
    <name evidence="2" type="ORF">Pen02_44060</name>
</gene>
<evidence type="ECO:0000313" key="2">
    <source>
        <dbReference type="EMBL" id="GIG89470.1"/>
    </source>
</evidence>
<keyword evidence="1" id="KW-0472">Membrane</keyword>
<feature type="transmembrane region" description="Helical" evidence="1">
    <location>
        <begin position="87"/>
        <end position="106"/>
    </location>
</feature>
<dbReference type="Pfam" id="PF12811">
    <property type="entry name" value="BaxI_1"/>
    <property type="match status" value="1"/>
</dbReference>
<feature type="transmembrane region" description="Helical" evidence="1">
    <location>
        <begin position="208"/>
        <end position="231"/>
    </location>
</feature>